<organism evidence="1 2">
    <name type="scientific">Eretmocerus hayati</name>
    <dbReference type="NCBI Taxonomy" id="131215"/>
    <lineage>
        <taxon>Eukaryota</taxon>
        <taxon>Metazoa</taxon>
        <taxon>Ecdysozoa</taxon>
        <taxon>Arthropoda</taxon>
        <taxon>Hexapoda</taxon>
        <taxon>Insecta</taxon>
        <taxon>Pterygota</taxon>
        <taxon>Neoptera</taxon>
        <taxon>Endopterygota</taxon>
        <taxon>Hymenoptera</taxon>
        <taxon>Apocrita</taxon>
        <taxon>Proctotrupomorpha</taxon>
        <taxon>Chalcidoidea</taxon>
        <taxon>Aphelinidae</taxon>
        <taxon>Aphelininae</taxon>
        <taxon>Eretmocerus</taxon>
    </lineage>
</organism>
<reference evidence="1" key="1">
    <citation type="submission" date="2023-04" db="EMBL/GenBank/DDBJ databases">
        <title>A chromosome-level genome assembly of the parasitoid wasp Eretmocerus hayati.</title>
        <authorList>
            <person name="Zhong Y."/>
            <person name="Liu S."/>
            <person name="Liu Y."/>
        </authorList>
    </citation>
    <scope>NUCLEOTIDE SEQUENCE</scope>
    <source>
        <strain evidence="1">ZJU_SS_LIU_2023</strain>
    </source>
</reference>
<name>A0ACC2NU18_9HYME</name>
<keyword evidence="2" id="KW-1185">Reference proteome</keyword>
<sequence length="133" mass="14577">MGPNPGLCYGFQIWVVGSNHGFKDWIVGSDPGLWSKPWVMGLDPGSWVRDLSSKPRSPMGWKPELLMPESWVMGSILVYGLPDPEVQSPGYGPEISMMDTPDPGIWVQDCFMDSWILGRDLCHGLPGLGVSAS</sequence>
<proteinExistence type="predicted"/>
<evidence type="ECO:0000313" key="1">
    <source>
        <dbReference type="EMBL" id="KAJ8674617.1"/>
    </source>
</evidence>
<dbReference type="Proteomes" id="UP001239111">
    <property type="component" value="Chromosome 3"/>
</dbReference>
<dbReference type="EMBL" id="CM056743">
    <property type="protein sequence ID" value="KAJ8674617.1"/>
    <property type="molecule type" value="Genomic_DNA"/>
</dbReference>
<comment type="caution">
    <text evidence="1">The sequence shown here is derived from an EMBL/GenBank/DDBJ whole genome shotgun (WGS) entry which is preliminary data.</text>
</comment>
<gene>
    <name evidence="1" type="ORF">QAD02_005879</name>
</gene>
<protein>
    <submittedName>
        <fullName evidence="1">Uncharacterized protein</fullName>
    </submittedName>
</protein>
<evidence type="ECO:0000313" key="2">
    <source>
        <dbReference type="Proteomes" id="UP001239111"/>
    </source>
</evidence>
<accession>A0ACC2NU18</accession>